<dbReference type="Pfam" id="PF06199">
    <property type="entry name" value="Phage_tail_2"/>
    <property type="match status" value="1"/>
</dbReference>
<evidence type="ECO:0000313" key="2">
    <source>
        <dbReference type="Proteomes" id="UP000220836"/>
    </source>
</evidence>
<proteinExistence type="predicted"/>
<dbReference type="EMBL" id="FXYH01000006">
    <property type="protein sequence ID" value="SMX40616.1"/>
    <property type="molecule type" value="Genomic_DNA"/>
</dbReference>
<dbReference type="InterPro" id="IPR011855">
    <property type="entry name" value="Phgtail_TP901_1"/>
</dbReference>
<accession>A0A238KF16</accession>
<gene>
    <name evidence="1" type="ORF">PEV8663_02061</name>
</gene>
<name>A0A238KF16_9RHOB</name>
<dbReference type="AlphaFoldDB" id="A0A238KF16"/>
<keyword evidence="2" id="KW-1185">Reference proteome</keyword>
<dbReference type="RefSeq" id="WP_097804562.1">
    <property type="nucleotide sequence ID" value="NZ_FXYH01000006.1"/>
</dbReference>
<reference evidence="1 2" key="1">
    <citation type="submission" date="2017-05" db="EMBL/GenBank/DDBJ databases">
        <authorList>
            <person name="Song R."/>
            <person name="Chenine A.L."/>
            <person name="Ruprecht R.M."/>
        </authorList>
    </citation>
    <scope>NUCLEOTIDE SEQUENCE [LARGE SCALE GENOMIC DNA]</scope>
    <source>
        <strain evidence="1 2">CECT 8663</strain>
    </source>
</reference>
<dbReference type="OrthoDB" id="7375409at2"/>
<evidence type="ECO:0000313" key="1">
    <source>
        <dbReference type="EMBL" id="SMX40616.1"/>
    </source>
</evidence>
<protein>
    <submittedName>
        <fullName evidence="1">Phage major tail protein 2</fullName>
    </submittedName>
</protein>
<dbReference type="Proteomes" id="UP000220836">
    <property type="component" value="Unassembled WGS sequence"/>
</dbReference>
<sequence length="147" mass="15724">MSGPTLSNHLLILLGDGAATETFAFPCGANARSVKFTNNTGEEVTLDCNDPLNAMAAVRRWVESQDTEISISGRVSVESFEAYRAWSDGGATKNIRVEINNTIILAGGYYSLPAILQDFEIGAEGKSTMTFSATIVGADQRIWTPAS</sequence>
<organism evidence="1 2">
    <name type="scientific">Pelagimonas varians</name>
    <dbReference type="NCBI Taxonomy" id="696760"/>
    <lineage>
        <taxon>Bacteria</taxon>
        <taxon>Pseudomonadati</taxon>
        <taxon>Pseudomonadota</taxon>
        <taxon>Alphaproteobacteria</taxon>
        <taxon>Rhodobacterales</taxon>
        <taxon>Roseobacteraceae</taxon>
        <taxon>Pelagimonas</taxon>
    </lineage>
</organism>